<dbReference type="InterPro" id="IPR000259">
    <property type="entry name" value="Adhesion_dom_fimbrial"/>
</dbReference>
<dbReference type="GO" id="GO:0043709">
    <property type="term" value="P:cell adhesion involved in single-species biofilm formation"/>
    <property type="evidence" value="ECO:0007669"/>
    <property type="project" value="TreeGrafter"/>
</dbReference>
<evidence type="ECO:0000313" key="7">
    <source>
        <dbReference type="EMBL" id="TCB94209.1"/>
    </source>
</evidence>
<accession>A0A4R0GFQ4</accession>
<keyword evidence="4" id="KW-0281">Fimbrium</keyword>
<comment type="caution">
    <text evidence="7">The sequence shown here is derived from an EMBL/GenBank/DDBJ whole genome shotgun (WGS) entry which is preliminary data.</text>
</comment>
<dbReference type="EMBL" id="SJOO01000002">
    <property type="protein sequence ID" value="TCB94209.1"/>
    <property type="molecule type" value="Genomic_DNA"/>
</dbReference>
<comment type="subcellular location">
    <subcellularLocation>
        <location evidence="1">Fimbrium</location>
    </subcellularLocation>
</comment>
<feature type="chain" id="PRO_5020861402" evidence="5">
    <location>
        <begin position="23"/>
        <end position="203"/>
    </location>
</feature>
<dbReference type="PANTHER" id="PTHR33420">
    <property type="entry name" value="FIMBRIAL SUBUNIT ELFA-RELATED"/>
    <property type="match status" value="1"/>
</dbReference>
<dbReference type="OrthoDB" id="8586454at2"/>
<dbReference type="InterPro" id="IPR036937">
    <property type="entry name" value="Adhesion_dom_fimbrial_sf"/>
</dbReference>
<dbReference type="RefSeq" id="WP_131633374.1">
    <property type="nucleotide sequence ID" value="NZ_SJOO01000002.1"/>
</dbReference>
<protein>
    <submittedName>
        <fullName evidence="7">Type 1 fimbrial protein</fullName>
    </submittedName>
</protein>
<proteinExistence type="inferred from homology"/>
<dbReference type="Pfam" id="PF00419">
    <property type="entry name" value="Fimbrial"/>
    <property type="match status" value="1"/>
</dbReference>
<evidence type="ECO:0000256" key="4">
    <source>
        <dbReference type="ARBA" id="ARBA00023263"/>
    </source>
</evidence>
<dbReference type="PANTHER" id="PTHR33420:SF12">
    <property type="entry name" value="FIMBRIN-LIKE PROTEIN FIMI-RELATED"/>
    <property type="match status" value="1"/>
</dbReference>
<dbReference type="AlphaFoldDB" id="A0A4R0GFQ4"/>
<dbReference type="InterPro" id="IPR008966">
    <property type="entry name" value="Adhesion_dom_sf"/>
</dbReference>
<dbReference type="GO" id="GO:0009289">
    <property type="term" value="C:pilus"/>
    <property type="evidence" value="ECO:0007669"/>
    <property type="project" value="UniProtKB-SubCell"/>
</dbReference>
<gene>
    <name evidence="7" type="ORF">E0L20_07330</name>
</gene>
<dbReference type="InterPro" id="IPR050263">
    <property type="entry name" value="Bact_Fimbrial_Adh_Pro"/>
</dbReference>
<comment type="similarity">
    <text evidence="2">Belongs to the fimbrial protein family.</text>
</comment>
<evidence type="ECO:0000259" key="6">
    <source>
        <dbReference type="Pfam" id="PF00419"/>
    </source>
</evidence>
<sequence>MKKIIMASLMPVLLSAAFASFAAEDTTTPNPITVDGGKINFTGSIKASPCAVDNDTDGLTVRLGQVPTNRLVTKGDTSSAVPFVIKLVGCKLASTDKDDPTKAANYTAASVTFKGTTTGDDSTLALQAAADGAGDTTNTARNVGIQILQNGKSLKVDGSTASTAQKITDGYNEIPFSAEYVATADGAVAGSANSSIEFLMNYQ</sequence>
<feature type="signal peptide" evidence="5">
    <location>
        <begin position="1"/>
        <end position="22"/>
    </location>
</feature>
<feature type="domain" description="Fimbrial-type adhesion" evidence="6">
    <location>
        <begin position="39"/>
        <end position="203"/>
    </location>
</feature>
<evidence type="ECO:0000256" key="5">
    <source>
        <dbReference type="SAM" id="SignalP"/>
    </source>
</evidence>
<name>A0A4R0GFQ4_9ENTR</name>
<dbReference type="Gene3D" id="2.60.40.1090">
    <property type="entry name" value="Fimbrial-type adhesion domain"/>
    <property type="match status" value="1"/>
</dbReference>
<evidence type="ECO:0000313" key="8">
    <source>
        <dbReference type="Proteomes" id="UP000291424"/>
    </source>
</evidence>
<keyword evidence="3 5" id="KW-0732">Signal</keyword>
<evidence type="ECO:0000256" key="3">
    <source>
        <dbReference type="ARBA" id="ARBA00022729"/>
    </source>
</evidence>
<dbReference type="Proteomes" id="UP000291424">
    <property type="component" value="Unassembled WGS sequence"/>
</dbReference>
<dbReference type="SUPFAM" id="SSF49401">
    <property type="entry name" value="Bacterial adhesins"/>
    <property type="match status" value="1"/>
</dbReference>
<evidence type="ECO:0000256" key="1">
    <source>
        <dbReference type="ARBA" id="ARBA00004561"/>
    </source>
</evidence>
<reference evidence="7 8" key="1">
    <citation type="submission" date="2019-02" db="EMBL/GenBank/DDBJ databases">
        <title>The draft genome of Enterobacter spp. strains.</title>
        <authorList>
            <person name="Wang C."/>
            <person name="Feng Y."/>
            <person name="Zong Z."/>
        </authorList>
    </citation>
    <scope>NUCLEOTIDE SEQUENCE [LARGE SCALE GENOMIC DNA]</scope>
    <source>
        <strain evidence="7 8">WCHEW120002</strain>
    </source>
</reference>
<evidence type="ECO:0000256" key="2">
    <source>
        <dbReference type="ARBA" id="ARBA00006671"/>
    </source>
</evidence>
<organism evidence="7 8">
    <name type="scientific">Enterobacter wuhouensis</name>
    <dbReference type="NCBI Taxonomy" id="2529381"/>
    <lineage>
        <taxon>Bacteria</taxon>
        <taxon>Pseudomonadati</taxon>
        <taxon>Pseudomonadota</taxon>
        <taxon>Gammaproteobacteria</taxon>
        <taxon>Enterobacterales</taxon>
        <taxon>Enterobacteriaceae</taxon>
        <taxon>Enterobacter</taxon>
    </lineage>
</organism>